<organism evidence="1">
    <name type="scientific">marine metagenome</name>
    <dbReference type="NCBI Taxonomy" id="408172"/>
    <lineage>
        <taxon>unclassified sequences</taxon>
        <taxon>metagenomes</taxon>
        <taxon>ecological metagenomes</taxon>
    </lineage>
</organism>
<gene>
    <name evidence="1" type="ORF">METZ01_LOCUS510519</name>
</gene>
<dbReference type="InterPro" id="IPR015421">
    <property type="entry name" value="PyrdxlP-dep_Trfase_major"/>
</dbReference>
<accession>A0A383EN29</accession>
<name>A0A383EN29_9ZZZZ</name>
<dbReference type="EMBL" id="UINC01226965">
    <property type="protein sequence ID" value="SVE57665.1"/>
    <property type="molecule type" value="Genomic_DNA"/>
</dbReference>
<evidence type="ECO:0000313" key="1">
    <source>
        <dbReference type="EMBL" id="SVE57665.1"/>
    </source>
</evidence>
<feature type="non-terminal residue" evidence="1">
    <location>
        <position position="112"/>
    </location>
</feature>
<reference evidence="1" key="1">
    <citation type="submission" date="2018-05" db="EMBL/GenBank/DDBJ databases">
        <authorList>
            <person name="Lanie J.A."/>
            <person name="Ng W.-L."/>
            <person name="Kazmierczak K.M."/>
            <person name="Andrzejewski T.M."/>
            <person name="Davidsen T.M."/>
            <person name="Wayne K.J."/>
            <person name="Tettelin H."/>
            <person name="Glass J.I."/>
            <person name="Rusch D."/>
            <person name="Podicherti R."/>
            <person name="Tsui H.-C.T."/>
            <person name="Winkler M.E."/>
        </authorList>
    </citation>
    <scope>NUCLEOTIDE SEQUENCE</scope>
</reference>
<dbReference type="AlphaFoldDB" id="A0A383EN29"/>
<protein>
    <submittedName>
        <fullName evidence="1">Uncharacterized protein</fullName>
    </submittedName>
</protein>
<sequence>MAINKEAAEVYKSLGVRPAITASGATTMYGGSKLRPEVYDVMNKASSVMVNIDELNVKAGQAIANMIGAEAAMITSGSGGGLILQAAACIAGSDPANMSKLPDTTGMKNEII</sequence>
<proteinExistence type="predicted"/>
<dbReference type="Gene3D" id="3.40.640.10">
    <property type="entry name" value="Type I PLP-dependent aspartate aminotransferase-like (Major domain)"/>
    <property type="match status" value="1"/>
</dbReference>